<dbReference type="PROSITE" id="PS50113">
    <property type="entry name" value="PAC"/>
    <property type="match status" value="2"/>
</dbReference>
<dbReference type="GO" id="GO:0016301">
    <property type="term" value="F:kinase activity"/>
    <property type="evidence" value="ECO:0007669"/>
    <property type="project" value="UniProtKB-KW"/>
</dbReference>
<proteinExistence type="predicted"/>
<dbReference type="Pfam" id="PF00989">
    <property type="entry name" value="PAS"/>
    <property type="match status" value="2"/>
</dbReference>
<feature type="domain" description="PAC" evidence="4">
    <location>
        <begin position="385"/>
        <end position="440"/>
    </location>
</feature>
<dbReference type="InterPro" id="IPR052155">
    <property type="entry name" value="Biofilm_reg_signaling"/>
</dbReference>
<accession>A0A150IPH0</accession>
<dbReference type="PANTHER" id="PTHR44757:SF2">
    <property type="entry name" value="BIOFILM ARCHITECTURE MAINTENANCE PROTEIN MBAA"/>
    <property type="match status" value="1"/>
</dbReference>
<dbReference type="GO" id="GO:0006355">
    <property type="term" value="P:regulation of DNA-templated transcription"/>
    <property type="evidence" value="ECO:0007669"/>
    <property type="project" value="InterPro"/>
</dbReference>
<dbReference type="InterPro" id="IPR001610">
    <property type="entry name" value="PAC"/>
</dbReference>
<keyword evidence="2" id="KW-0804">Transcription</keyword>
<dbReference type="SUPFAM" id="SSF55781">
    <property type="entry name" value="GAF domain-like"/>
    <property type="match status" value="1"/>
</dbReference>
<dbReference type="NCBIfam" id="TIGR00229">
    <property type="entry name" value="sensory_box"/>
    <property type="match status" value="3"/>
</dbReference>
<keyword evidence="6" id="KW-0808">Transferase</keyword>
<dbReference type="InterPro" id="IPR029016">
    <property type="entry name" value="GAF-like_dom_sf"/>
</dbReference>
<feature type="domain" description="PAS" evidence="3">
    <location>
        <begin position="26"/>
        <end position="96"/>
    </location>
</feature>
<dbReference type="InterPro" id="IPR036388">
    <property type="entry name" value="WH-like_DNA-bd_sf"/>
</dbReference>
<feature type="domain" description="PAS" evidence="3">
    <location>
        <begin position="441"/>
        <end position="511"/>
    </location>
</feature>
<evidence type="ECO:0000259" key="4">
    <source>
        <dbReference type="PROSITE" id="PS50113"/>
    </source>
</evidence>
<dbReference type="Proteomes" id="UP000091929">
    <property type="component" value="Unassembled WGS sequence"/>
</dbReference>
<keyword evidence="1" id="KW-0805">Transcription regulation</keyword>
<dbReference type="InterPro" id="IPR008553">
    <property type="entry name" value="DUF835"/>
</dbReference>
<dbReference type="Proteomes" id="UP000092403">
    <property type="component" value="Unassembled WGS sequence"/>
</dbReference>
<reference evidence="8 9" key="1">
    <citation type="journal article" date="2016" name="ISME J.">
        <title>Chasing the elusive Euryarchaeota class WSA2: genomes reveal a uniquely fastidious methyl-reducing methanogen.</title>
        <authorList>
            <person name="Nobu M.K."/>
            <person name="Narihiro T."/>
            <person name="Kuroda K."/>
            <person name="Mei R."/>
            <person name="Liu W.T."/>
        </authorList>
    </citation>
    <scope>NUCLEOTIDE SEQUENCE [LARGE SCALE GENOMIC DNA]</scope>
    <source>
        <strain evidence="5">B03fssc0709_Meth_Bin005</strain>
        <strain evidence="6">B15fssc0709_Meth_Bin003</strain>
        <strain evidence="7">BMIXfssc0709_Meth_Bin006</strain>
    </source>
</reference>
<gene>
    <name evidence="5" type="ORF">APG10_01548</name>
    <name evidence="6" type="ORF">APG11_01615</name>
    <name evidence="7" type="ORF">APG12_01685</name>
</gene>
<dbReference type="Gene3D" id="3.30.450.40">
    <property type="match status" value="1"/>
</dbReference>
<dbReference type="Gene3D" id="1.10.10.10">
    <property type="entry name" value="Winged helix-like DNA-binding domain superfamily/Winged helix DNA-binding domain"/>
    <property type="match status" value="1"/>
</dbReference>
<dbReference type="Pfam" id="PF13426">
    <property type="entry name" value="PAS_9"/>
    <property type="match status" value="1"/>
</dbReference>
<dbReference type="PANTHER" id="PTHR44757">
    <property type="entry name" value="DIGUANYLATE CYCLASE DGCP"/>
    <property type="match status" value="1"/>
</dbReference>
<dbReference type="EMBL" id="LNGF01000042">
    <property type="protein sequence ID" value="KYC46857.1"/>
    <property type="molecule type" value="Genomic_DNA"/>
</dbReference>
<evidence type="ECO:0000313" key="7">
    <source>
        <dbReference type="EMBL" id="KYC49093.1"/>
    </source>
</evidence>
<accession>A0A150II05</accession>
<dbReference type="InterPro" id="IPR013767">
    <property type="entry name" value="PAS_fold"/>
</dbReference>
<evidence type="ECO:0000313" key="5">
    <source>
        <dbReference type="EMBL" id="KYC44643.1"/>
    </source>
</evidence>
<name>A0A150IPH0_9EURY</name>
<keyword evidence="6" id="KW-0418">Kinase</keyword>
<protein>
    <submittedName>
        <fullName evidence="6">Sensory histidine kinase AtoS</fullName>
    </submittedName>
</protein>
<dbReference type="InterPro" id="IPR036390">
    <property type="entry name" value="WH_DNA-bd_sf"/>
</dbReference>
<dbReference type="Gene3D" id="3.30.450.20">
    <property type="entry name" value="PAS domain"/>
    <property type="match status" value="3"/>
</dbReference>
<accession>A0A150IVT7</accession>
<evidence type="ECO:0000256" key="1">
    <source>
        <dbReference type="ARBA" id="ARBA00023015"/>
    </source>
</evidence>
<dbReference type="CDD" id="cd00130">
    <property type="entry name" value="PAS"/>
    <property type="match status" value="3"/>
</dbReference>
<dbReference type="SUPFAM" id="SSF46785">
    <property type="entry name" value="Winged helix' DNA-binding domain"/>
    <property type="match status" value="1"/>
</dbReference>
<dbReference type="AlphaFoldDB" id="A0A150IPH0"/>
<comment type="caution">
    <text evidence="6">The sequence shown here is derived from an EMBL/GenBank/DDBJ whole genome shotgun (WGS) entry which is preliminary data.</text>
</comment>
<dbReference type="EMBL" id="LNGE01000050">
    <property type="protein sequence ID" value="KYC44643.1"/>
    <property type="molecule type" value="Genomic_DNA"/>
</dbReference>
<dbReference type="InterPro" id="IPR000700">
    <property type="entry name" value="PAS-assoc_C"/>
</dbReference>
<evidence type="ECO:0000313" key="6">
    <source>
        <dbReference type="EMBL" id="KYC46857.1"/>
    </source>
</evidence>
<dbReference type="InterPro" id="IPR000014">
    <property type="entry name" value="PAS"/>
</dbReference>
<dbReference type="PATRIC" id="fig|1706437.3.peg.1621"/>
<dbReference type="SUPFAM" id="SSF55785">
    <property type="entry name" value="PYP-like sensor domain (PAS domain)"/>
    <property type="match status" value="3"/>
</dbReference>
<organism evidence="6 8">
    <name type="scientific">Candidatus Methanofastidiosum methylothiophilum</name>
    <dbReference type="NCBI Taxonomy" id="1705564"/>
    <lineage>
        <taxon>Archaea</taxon>
        <taxon>Methanobacteriati</taxon>
        <taxon>Methanobacteriota</taxon>
        <taxon>Stenosarchaea group</taxon>
        <taxon>Candidatus Methanofastidiosia</taxon>
        <taxon>Candidatus Methanofastidiosales</taxon>
        <taxon>Candidatus Methanofastidiosaceae</taxon>
        <taxon>Candidatus Methanofastidiosum</taxon>
    </lineage>
</organism>
<dbReference type="PROSITE" id="PS50112">
    <property type="entry name" value="PAS"/>
    <property type="match status" value="3"/>
</dbReference>
<dbReference type="PATRIC" id="fig|1706438.3.peg.1689"/>
<dbReference type="InterPro" id="IPR011991">
    <property type="entry name" value="ArsR-like_HTH"/>
</dbReference>
<dbReference type="InterPro" id="IPR035965">
    <property type="entry name" value="PAS-like_dom_sf"/>
</dbReference>
<evidence type="ECO:0000313" key="9">
    <source>
        <dbReference type="Proteomes" id="UP000092401"/>
    </source>
</evidence>
<dbReference type="SMART" id="SM00091">
    <property type="entry name" value="PAS"/>
    <property type="match status" value="3"/>
</dbReference>
<evidence type="ECO:0000313" key="8">
    <source>
        <dbReference type="Proteomes" id="UP000091929"/>
    </source>
</evidence>
<dbReference type="PATRIC" id="fig|1706436.3.peg.1566"/>
<feature type="domain" description="PAC" evidence="4">
    <location>
        <begin position="100"/>
        <end position="151"/>
    </location>
</feature>
<dbReference type="SMART" id="SM00086">
    <property type="entry name" value="PAC"/>
    <property type="match status" value="3"/>
</dbReference>
<dbReference type="Pfam" id="PF05763">
    <property type="entry name" value="DUF835"/>
    <property type="match status" value="1"/>
</dbReference>
<feature type="domain" description="PAS" evidence="3">
    <location>
        <begin position="311"/>
        <end position="383"/>
    </location>
</feature>
<evidence type="ECO:0000256" key="2">
    <source>
        <dbReference type="ARBA" id="ARBA00023163"/>
    </source>
</evidence>
<dbReference type="CDD" id="cd00090">
    <property type="entry name" value="HTH_ARSR"/>
    <property type="match status" value="1"/>
</dbReference>
<dbReference type="EMBL" id="LNJC01000048">
    <property type="protein sequence ID" value="KYC49093.1"/>
    <property type="molecule type" value="Genomic_DNA"/>
</dbReference>
<sequence>MKSVKDSPEKMSEPIKEYSLYSLNEKNEHYLDIIEAAQDMIFIHDLEGKITYVNKASAVESGYSEEELLTMNVAQNVPPEYYPLMQELQIKRMQGNKEVLNYEMEFFKKNGERIPIRVSSSPIYKNDKLTGVIQIVRNISDLKKIERILNLQTELSSKLCQTNSLDSALDDVLNTALEIGDIDCGGIYILDEKTNDFKLEFSRNISEETLNFFQIVNGKSKFVKGPLFIKGNDFTKSISDEMIEILRKKEKLKFFSIIPFSHRGKPLGSLNIGSHEKDDIPELSKKILVALSQEIGGTIARLKSEELMKESENKYRQIVESANSIIFKFDKDGKILSMNEYGLSFFGYKKEEIIGKTVYETITPEYESTGRDLRSLAYKIHQEEEKYKINVNENIKKNGERVWIHWANKPIRDKEGNLTSVLAIGNDITAQTKLQEEIKYSELKFKTLFEKAYESILILDQDLFIQDANLASLELFHYPKEKIMGMSFYELIVPLESKRVNHIFKNRSYNQSIVFDTNFIKKTGGIFPAEINLTPLDIGTERSIICSIRDITEQKKKEDEYKKQILKYELNEGTLYLSKEPSNLLPFEAFRDLIHIGYKGILISRNEKDYFYIEDIDFEYFWLSTRNSPSTVSPIVDNLRKFISELNSKSVVLLDSIDYLIAKNGFNEIYNFITELREIAYFGNTIIILSLDKDTVDPKQIKLIEKETKPILPKSLDALNNRMIDIVRYILNQNKLGVNPSFSSIGKELEMTRPTIRKNVRFLEENKYVIVHRKGRNKKLELTDKGKKLL</sequence>
<evidence type="ECO:0000259" key="3">
    <source>
        <dbReference type="PROSITE" id="PS50112"/>
    </source>
</evidence>
<dbReference type="Proteomes" id="UP000092401">
    <property type="component" value="Unassembled WGS sequence"/>
</dbReference>